<dbReference type="InterPro" id="IPR013785">
    <property type="entry name" value="Aldolase_TIM"/>
</dbReference>
<evidence type="ECO:0000313" key="7">
    <source>
        <dbReference type="EMBL" id="ADU97521.1"/>
    </source>
</evidence>
<dbReference type="OrthoDB" id="9782387at2"/>
<evidence type="ECO:0000313" key="8">
    <source>
        <dbReference type="Proteomes" id="UP000006362"/>
    </source>
</evidence>
<dbReference type="AlphaFoldDB" id="E8T4Y9"/>
<accession>E8T4Y9</accession>
<dbReference type="EMBL" id="CP002444">
    <property type="protein sequence ID" value="ADU97521.1"/>
    <property type="molecule type" value="Genomic_DNA"/>
</dbReference>
<evidence type="ECO:0000256" key="2">
    <source>
        <dbReference type="ARBA" id="ARBA00022691"/>
    </source>
</evidence>
<protein>
    <submittedName>
        <fullName evidence="7">Radical SAM domain protein</fullName>
    </submittedName>
</protein>
<dbReference type="InterPro" id="IPR058240">
    <property type="entry name" value="rSAM_sf"/>
</dbReference>
<dbReference type="KEGG" id="tam:Theam_1562"/>
<evidence type="ECO:0000259" key="6">
    <source>
        <dbReference type="PROSITE" id="PS51918"/>
    </source>
</evidence>
<keyword evidence="2" id="KW-0949">S-adenosyl-L-methionine</keyword>
<dbReference type="HOGENOM" id="CLU_078147_2_1_0"/>
<dbReference type="SFLD" id="SFLDS00029">
    <property type="entry name" value="Radical_SAM"/>
    <property type="match status" value="1"/>
</dbReference>
<dbReference type="Proteomes" id="UP000006362">
    <property type="component" value="Chromosome"/>
</dbReference>
<dbReference type="GO" id="GO:0051536">
    <property type="term" value="F:iron-sulfur cluster binding"/>
    <property type="evidence" value="ECO:0007669"/>
    <property type="project" value="UniProtKB-KW"/>
</dbReference>
<keyword evidence="5" id="KW-0411">Iron-sulfur</keyword>
<dbReference type="InterPro" id="IPR007197">
    <property type="entry name" value="rSAM"/>
</dbReference>
<dbReference type="Gene3D" id="3.20.20.70">
    <property type="entry name" value="Aldolase class I"/>
    <property type="match status" value="1"/>
</dbReference>
<keyword evidence="8" id="KW-1185">Reference proteome</keyword>
<name>E8T4Y9_THEA1</name>
<organism evidence="7 8">
    <name type="scientific">Thermovibrio ammonificans (strain DSM 15698 / JCM 12110 / HB-1)</name>
    <dbReference type="NCBI Taxonomy" id="648996"/>
    <lineage>
        <taxon>Bacteria</taxon>
        <taxon>Pseudomonadati</taxon>
        <taxon>Aquificota</taxon>
        <taxon>Aquificia</taxon>
        <taxon>Desulfurobacteriales</taxon>
        <taxon>Desulfurobacteriaceae</taxon>
        <taxon>Thermovibrio</taxon>
    </lineage>
</organism>
<dbReference type="SUPFAM" id="SSF102114">
    <property type="entry name" value="Radical SAM enzymes"/>
    <property type="match status" value="1"/>
</dbReference>
<dbReference type="Pfam" id="PF04055">
    <property type="entry name" value="Radical_SAM"/>
    <property type="match status" value="1"/>
</dbReference>
<feature type="domain" description="Radical SAM core" evidence="6">
    <location>
        <begin position="18"/>
        <end position="219"/>
    </location>
</feature>
<keyword evidence="3" id="KW-0479">Metal-binding</keyword>
<evidence type="ECO:0000256" key="1">
    <source>
        <dbReference type="ARBA" id="ARBA00001966"/>
    </source>
</evidence>
<dbReference type="CDD" id="cd01335">
    <property type="entry name" value="Radical_SAM"/>
    <property type="match status" value="1"/>
</dbReference>
<dbReference type="PANTHER" id="PTHR11228:SF27">
    <property type="entry name" value="GLYCYL-RADICAL ENZYME ACTIVATING ENZYME MJ1227-RELATED"/>
    <property type="match status" value="1"/>
</dbReference>
<reference evidence="7" key="1">
    <citation type="submission" date="2011-01" db="EMBL/GenBank/DDBJ databases">
        <title>Complete sequence of chromosome of Thermovibrio ammonificans HB-1.</title>
        <authorList>
            <consortium name="US DOE Joint Genome Institute"/>
            <person name="Lucas S."/>
            <person name="Copeland A."/>
            <person name="Lapidus A."/>
            <person name="Cheng J.-F."/>
            <person name="Goodwin L."/>
            <person name="Pitluck S."/>
            <person name="Davenport K."/>
            <person name="Detter J.C."/>
            <person name="Han C."/>
            <person name="Tapia R."/>
            <person name="Land M."/>
            <person name="Hauser L."/>
            <person name="Kyrpides N."/>
            <person name="Ivanova N."/>
            <person name="Ovchinnikova G."/>
            <person name="Vetriani C."/>
            <person name="Woyke T."/>
        </authorList>
    </citation>
    <scope>NUCLEOTIDE SEQUENCE [LARGE SCALE GENOMIC DNA]</scope>
    <source>
        <strain evidence="7">HB-1</strain>
    </source>
</reference>
<dbReference type="eggNOG" id="COG1180">
    <property type="taxonomic scope" value="Bacteria"/>
</dbReference>
<dbReference type="GO" id="GO:0046872">
    <property type="term" value="F:metal ion binding"/>
    <property type="evidence" value="ECO:0007669"/>
    <property type="project" value="UniProtKB-KW"/>
</dbReference>
<dbReference type="STRING" id="648996.Theam_1562"/>
<dbReference type="InterPro" id="IPR050377">
    <property type="entry name" value="Radical_SAM_PqqE_MftC-like"/>
</dbReference>
<dbReference type="RefSeq" id="WP_013538307.1">
    <property type="nucleotide sequence ID" value="NC_014926.1"/>
</dbReference>
<dbReference type="GO" id="GO:0003824">
    <property type="term" value="F:catalytic activity"/>
    <property type="evidence" value="ECO:0007669"/>
    <property type="project" value="InterPro"/>
</dbReference>
<dbReference type="PANTHER" id="PTHR11228">
    <property type="entry name" value="RADICAL SAM DOMAIN PROTEIN"/>
    <property type="match status" value="1"/>
</dbReference>
<evidence type="ECO:0000256" key="5">
    <source>
        <dbReference type="ARBA" id="ARBA00023014"/>
    </source>
</evidence>
<proteinExistence type="predicted"/>
<keyword evidence="4" id="KW-0408">Iron</keyword>
<comment type="cofactor">
    <cofactor evidence="1">
        <name>[4Fe-4S] cluster</name>
        <dbReference type="ChEBI" id="CHEBI:49883"/>
    </cofactor>
</comment>
<evidence type="ECO:0000256" key="3">
    <source>
        <dbReference type="ARBA" id="ARBA00022723"/>
    </source>
</evidence>
<dbReference type="PROSITE" id="PS51918">
    <property type="entry name" value="RADICAL_SAM"/>
    <property type="match status" value="1"/>
</dbReference>
<evidence type="ECO:0000256" key="4">
    <source>
        <dbReference type="ARBA" id="ARBA00023004"/>
    </source>
</evidence>
<sequence>MASSPFVKTDIPTSFKDHPGVLSALLYTPLRLCNLNCYHCHNKHLAPKEYERFNYGELEEKLSLCKLLGVELVIVSGGEPTLEPRLEEGLKFIKEKGFPVRLDTNGTEPERVEKLAQNRLIDGVALDVKIPLLDEYTPHQLKRFKRVLFSREDLEDSEVYNYVNRVKLTIEVLKRYSLPFTLLRTVEYPLLTDEDKELIRGSLKSFPHQFNPFYPVEAE</sequence>
<gene>
    <name evidence="7" type="ordered locus">Theam_1562</name>
</gene>